<gene>
    <name evidence="2" type="ORF">ACFO3O_12105</name>
</gene>
<accession>A0ABV9HWU0</accession>
<evidence type="ECO:0000313" key="2">
    <source>
        <dbReference type="EMBL" id="MFC4634657.1"/>
    </source>
</evidence>
<feature type="region of interest" description="Disordered" evidence="1">
    <location>
        <begin position="39"/>
        <end position="126"/>
    </location>
</feature>
<feature type="compositionally biased region" description="Basic and acidic residues" evidence="1">
    <location>
        <begin position="107"/>
        <end position="117"/>
    </location>
</feature>
<keyword evidence="3" id="KW-1185">Reference proteome</keyword>
<feature type="compositionally biased region" description="Acidic residues" evidence="1">
    <location>
        <begin position="55"/>
        <end position="75"/>
    </location>
</feature>
<organism evidence="2 3">
    <name type="scientific">Dokdonia ponticola</name>
    <dbReference type="NCBI Taxonomy" id="2041041"/>
    <lineage>
        <taxon>Bacteria</taxon>
        <taxon>Pseudomonadati</taxon>
        <taxon>Bacteroidota</taxon>
        <taxon>Flavobacteriia</taxon>
        <taxon>Flavobacteriales</taxon>
        <taxon>Flavobacteriaceae</taxon>
        <taxon>Dokdonia</taxon>
    </lineage>
</organism>
<sequence length="126" mass="14024">MKKYIQTIVILLVVTLFFSCESDPLLEDFETTNTILNIESIEDAEATPNNRTEETNADVEEDDLPPADVVEEDDLPPSGKADNVEEDDLPPPVKTNNDNVEEDDLPPAEKKDKKKVEEDDLPPSGN</sequence>
<protein>
    <submittedName>
        <fullName evidence="2">Uncharacterized protein</fullName>
    </submittedName>
</protein>
<evidence type="ECO:0000313" key="3">
    <source>
        <dbReference type="Proteomes" id="UP001596043"/>
    </source>
</evidence>
<reference evidence="3" key="1">
    <citation type="journal article" date="2019" name="Int. J. Syst. Evol. Microbiol.">
        <title>The Global Catalogue of Microorganisms (GCM) 10K type strain sequencing project: providing services to taxonomists for standard genome sequencing and annotation.</title>
        <authorList>
            <consortium name="The Broad Institute Genomics Platform"/>
            <consortium name="The Broad Institute Genome Sequencing Center for Infectious Disease"/>
            <person name="Wu L."/>
            <person name="Ma J."/>
        </authorList>
    </citation>
    <scope>NUCLEOTIDE SEQUENCE [LARGE SCALE GENOMIC DNA]</scope>
    <source>
        <strain evidence="3">YJ-61-S</strain>
    </source>
</reference>
<name>A0ABV9HWU0_9FLAO</name>
<dbReference type="EMBL" id="JBHSFV010000007">
    <property type="protein sequence ID" value="MFC4634657.1"/>
    <property type="molecule type" value="Genomic_DNA"/>
</dbReference>
<comment type="caution">
    <text evidence="2">The sequence shown here is derived from an EMBL/GenBank/DDBJ whole genome shotgun (WGS) entry which is preliminary data.</text>
</comment>
<proteinExistence type="predicted"/>
<dbReference type="Proteomes" id="UP001596043">
    <property type="component" value="Unassembled WGS sequence"/>
</dbReference>
<evidence type="ECO:0000256" key="1">
    <source>
        <dbReference type="SAM" id="MobiDB-lite"/>
    </source>
</evidence>
<dbReference type="RefSeq" id="WP_379979129.1">
    <property type="nucleotide sequence ID" value="NZ_JBHSFV010000007.1"/>
</dbReference>
<dbReference type="PROSITE" id="PS51257">
    <property type="entry name" value="PROKAR_LIPOPROTEIN"/>
    <property type="match status" value="1"/>
</dbReference>